<evidence type="ECO:0000259" key="8">
    <source>
        <dbReference type="PROSITE" id="PS50928"/>
    </source>
</evidence>
<evidence type="ECO:0000313" key="9">
    <source>
        <dbReference type="EMBL" id="AJC71683.1"/>
    </source>
</evidence>
<evidence type="ECO:0000256" key="7">
    <source>
        <dbReference type="RuleBase" id="RU363032"/>
    </source>
</evidence>
<feature type="domain" description="ABC transmembrane type-1" evidence="8">
    <location>
        <begin position="121"/>
        <end position="334"/>
    </location>
</feature>
<feature type="transmembrane region" description="Helical" evidence="7">
    <location>
        <begin position="269"/>
        <end position="291"/>
    </location>
</feature>
<dbReference type="PROSITE" id="PS50928">
    <property type="entry name" value="ABC_TM1"/>
    <property type="match status" value="1"/>
</dbReference>
<evidence type="ECO:0000256" key="4">
    <source>
        <dbReference type="ARBA" id="ARBA00022692"/>
    </source>
</evidence>
<dbReference type="RefSeq" id="WP_062371631.1">
    <property type="nucleotide sequence ID" value="NZ_CP007140.1"/>
</dbReference>
<dbReference type="PANTHER" id="PTHR30465:SF45">
    <property type="entry name" value="BINDING-PROTEIN-DEPENDENT TRANSPORT SYSTEMS INNER MEMBRANE COMPONENT"/>
    <property type="match status" value="1"/>
</dbReference>
<feature type="transmembrane region" description="Helical" evidence="7">
    <location>
        <begin position="125"/>
        <end position="144"/>
    </location>
</feature>
<feature type="transmembrane region" description="Helical" evidence="7">
    <location>
        <begin position="211"/>
        <end position="230"/>
    </location>
</feature>
<protein>
    <submittedName>
        <fullName evidence="9">Peptide ABC transporter permease</fullName>
    </submittedName>
</protein>
<dbReference type="CDD" id="cd06261">
    <property type="entry name" value="TM_PBP2"/>
    <property type="match status" value="1"/>
</dbReference>
<keyword evidence="2 7" id="KW-0813">Transport</keyword>
<evidence type="ECO:0000256" key="5">
    <source>
        <dbReference type="ARBA" id="ARBA00022989"/>
    </source>
</evidence>
<keyword evidence="6 7" id="KW-0472">Membrane</keyword>
<sequence>MGFGRYLVIRLLNALVVLTLVTLVMSALFVKVAEQDLENTIIQQVNAEFQALQQKGRIPDNPDEWRANRIQYWREQYHLDKPYWWRVLYYFKRTLTFNFGNTKTPVFGSERDVTAILKTAIPRTIQLFTTAQVIIIFLGILLGVKAAQKVGSLYDRALSVLALIMSSIPMWWFGMIMLLIFSFKLGWFPSRSIPDPNLTGWAHIVDILKRMVLPVATIVIVSFGAWAWVIRNIMIGTMQEDFIMAARAKGVPERKVIYGHALRAAAPPVVTMIIFSLLGSLGGAIITESVFTWPGMGRVYWIALEGNETNLIMGLTFVNVVLYLLGVILADVTYGFLDPRVKVGASENV</sequence>
<dbReference type="Gene3D" id="1.10.3720.10">
    <property type="entry name" value="MetI-like"/>
    <property type="match status" value="1"/>
</dbReference>
<dbReference type="GO" id="GO:0005886">
    <property type="term" value="C:plasma membrane"/>
    <property type="evidence" value="ECO:0007669"/>
    <property type="project" value="UniProtKB-SubCell"/>
</dbReference>
<comment type="similarity">
    <text evidence="7">Belongs to the binding-protein-dependent transport system permease family.</text>
</comment>
<evidence type="ECO:0000256" key="2">
    <source>
        <dbReference type="ARBA" id="ARBA00022448"/>
    </source>
</evidence>
<dbReference type="Proteomes" id="UP000062043">
    <property type="component" value="Chromosome"/>
</dbReference>
<dbReference type="KEGG" id="tgy:X802_05485"/>
<evidence type="ECO:0000256" key="1">
    <source>
        <dbReference type="ARBA" id="ARBA00004651"/>
    </source>
</evidence>
<evidence type="ECO:0000256" key="3">
    <source>
        <dbReference type="ARBA" id="ARBA00022475"/>
    </source>
</evidence>
<dbReference type="OrthoDB" id="44105at2157"/>
<dbReference type="EMBL" id="CP007140">
    <property type="protein sequence ID" value="AJC71683.1"/>
    <property type="molecule type" value="Genomic_DNA"/>
</dbReference>
<dbReference type="SUPFAM" id="SSF161098">
    <property type="entry name" value="MetI-like"/>
    <property type="match status" value="1"/>
</dbReference>
<feature type="transmembrane region" description="Helical" evidence="7">
    <location>
        <begin position="7"/>
        <end position="30"/>
    </location>
</feature>
<keyword evidence="3" id="KW-1003">Cell membrane</keyword>
<dbReference type="GO" id="GO:0055085">
    <property type="term" value="P:transmembrane transport"/>
    <property type="evidence" value="ECO:0007669"/>
    <property type="project" value="InterPro"/>
</dbReference>
<dbReference type="InterPro" id="IPR000515">
    <property type="entry name" value="MetI-like"/>
</dbReference>
<keyword evidence="5 7" id="KW-1133">Transmembrane helix</keyword>
<proteinExistence type="inferred from homology"/>
<dbReference type="Pfam" id="PF00528">
    <property type="entry name" value="BPD_transp_1"/>
    <property type="match status" value="1"/>
</dbReference>
<evidence type="ECO:0000313" key="10">
    <source>
        <dbReference type="Proteomes" id="UP000062043"/>
    </source>
</evidence>
<organism evidence="9 10">
    <name type="scientific">Thermococcus guaymasensis DSM 11113</name>
    <dbReference type="NCBI Taxonomy" id="1432656"/>
    <lineage>
        <taxon>Archaea</taxon>
        <taxon>Methanobacteriati</taxon>
        <taxon>Methanobacteriota</taxon>
        <taxon>Thermococci</taxon>
        <taxon>Thermococcales</taxon>
        <taxon>Thermococcaceae</taxon>
        <taxon>Thermococcus</taxon>
    </lineage>
</organism>
<evidence type="ECO:0000256" key="6">
    <source>
        <dbReference type="ARBA" id="ARBA00023136"/>
    </source>
</evidence>
<reference evidence="9 10" key="1">
    <citation type="submission" date="2014-01" db="EMBL/GenBank/DDBJ databases">
        <title>Genome sequencing of Thermococcus guaymasensis.</title>
        <authorList>
            <person name="Zhang X."/>
            <person name="Alvare G."/>
            <person name="Fristensky B."/>
            <person name="Chen L."/>
            <person name="Suen T."/>
            <person name="Chen Q."/>
            <person name="Ma K."/>
        </authorList>
    </citation>
    <scope>NUCLEOTIDE SEQUENCE [LARGE SCALE GENOMIC DNA]</scope>
    <source>
        <strain evidence="9 10">DSM 11113</strain>
    </source>
</reference>
<accession>A0A0X1KK91</accession>
<feature type="transmembrane region" description="Helical" evidence="7">
    <location>
        <begin position="311"/>
        <end position="337"/>
    </location>
</feature>
<dbReference type="InterPro" id="IPR035906">
    <property type="entry name" value="MetI-like_sf"/>
</dbReference>
<dbReference type="PATRIC" id="fig|1432656.3.peg.1067"/>
<keyword evidence="4 7" id="KW-0812">Transmembrane</keyword>
<dbReference type="STRING" id="1432656.X802_05485"/>
<comment type="subcellular location">
    <subcellularLocation>
        <location evidence="1 7">Cell membrane</location>
        <topology evidence="1 7">Multi-pass membrane protein</topology>
    </subcellularLocation>
</comment>
<feature type="transmembrane region" description="Helical" evidence="7">
    <location>
        <begin position="156"/>
        <end position="181"/>
    </location>
</feature>
<dbReference type="AlphaFoldDB" id="A0A0X1KK91"/>
<keyword evidence="10" id="KW-1185">Reference proteome</keyword>
<dbReference type="GeneID" id="27135106"/>
<name>A0A0X1KK91_9EURY</name>
<gene>
    <name evidence="9" type="ORF">X802_05485</name>
</gene>
<dbReference type="PANTHER" id="PTHR30465">
    <property type="entry name" value="INNER MEMBRANE ABC TRANSPORTER"/>
    <property type="match status" value="1"/>
</dbReference>